<sequence>MIGWTLGRYFFMRYVRVTFYFLLAVFMLSLLLDFTINASRIANLPGYSSLGAFAISALRIPFIMQQIFPFVALFSAMVTLISLNRRLELVVTRASGVSVWQFLFPFCLGAFLFGLLAVVAVNPLASWGTAKAENIISAWRGNSTVPVNSSRALWLTQRTDEGTATIGANMVLDRGRLLEDVTVIRRNGDDTIYDRLNARSARLEKGYWQLFDVYQTRRGQPREKHAEMRIATLLEPEFVEERFAEPESIPFYELPHKIKVVRSFGYPAHEFDMYLQSIIALPALLVAMTLIAATVSLKFMRSGQSDVMILGGILAGFVLYVVTVLARAFGNAGIVPPIIAAWIPVLIAVFFSVSFLLYREDG</sequence>
<keyword evidence="3 6" id="KW-0812">Transmembrane</keyword>
<feature type="transmembrane region" description="Helical" evidence="6">
    <location>
        <begin position="307"/>
        <end position="328"/>
    </location>
</feature>
<dbReference type="GO" id="GO:0055085">
    <property type="term" value="P:transmembrane transport"/>
    <property type="evidence" value="ECO:0007669"/>
    <property type="project" value="InterPro"/>
</dbReference>
<dbReference type="KEGG" id="thd:BHV28_08710"/>
<reference evidence="7 8" key="2">
    <citation type="journal article" date="2016" name="Sci. Rep.">
        <title>The genome of Rhizobiales bacteria in predatory ants reveals urease gene functions but no genes for nitrogen fixation.</title>
        <authorList>
            <person name="Neuvonen M.M."/>
            <person name="Tamarit D."/>
            <person name="Naslund K."/>
            <person name="Liebig J."/>
            <person name="Feldhaar H."/>
            <person name="Moran N.A."/>
            <person name="Guy L."/>
            <person name="Andersson S.G."/>
        </authorList>
    </citation>
    <scope>NUCLEOTIDE SEQUENCE [LARGE SCALE GENOMIC DNA]</scope>
    <source>
        <strain evidence="7 8">Hsal</strain>
    </source>
</reference>
<evidence type="ECO:0000256" key="1">
    <source>
        <dbReference type="ARBA" id="ARBA00004651"/>
    </source>
</evidence>
<proteinExistence type="predicted"/>
<dbReference type="InterPro" id="IPR005495">
    <property type="entry name" value="LptG/LptF_permease"/>
</dbReference>
<feature type="transmembrane region" description="Helical" evidence="6">
    <location>
        <begin position="273"/>
        <end position="295"/>
    </location>
</feature>
<keyword evidence="8" id="KW-1185">Reference proteome</keyword>
<comment type="subcellular location">
    <subcellularLocation>
        <location evidence="1">Cell membrane</location>
        <topology evidence="1">Multi-pass membrane protein</topology>
    </subcellularLocation>
</comment>
<dbReference type="NCBIfam" id="TIGR04408">
    <property type="entry name" value="LptG_lptG"/>
    <property type="match status" value="1"/>
</dbReference>
<dbReference type="Pfam" id="PF03739">
    <property type="entry name" value="LptF_LptG"/>
    <property type="match status" value="1"/>
</dbReference>
<feature type="transmembrane region" description="Helical" evidence="6">
    <location>
        <begin position="334"/>
        <end position="358"/>
    </location>
</feature>
<evidence type="ECO:0000256" key="5">
    <source>
        <dbReference type="ARBA" id="ARBA00023136"/>
    </source>
</evidence>
<dbReference type="EMBL" id="CP017315">
    <property type="protein sequence ID" value="AQS41570.1"/>
    <property type="molecule type" value="Genomic_DNA"/>
</dbReference>
<evidence type="ECO:0000256" key="6">
    <source>
        <dbReference type="SAM" id="Phobius"/>
    </source>
</evidence>
<dbReference type="InterPro" id="IPR030923">
    <property type="entry name" value="LptG"/>
</dbReference>
<dbReference type="PANTHER" id="PTHR33529:SF2">
    <property type="entry name" value="LIPOPOLYSACCHARIDE EXPORT SYSTEM PERMEASE PROTEIN LPTG"/>
    <property type="match status" value="1"/>
</dbReference>
<dbReference type="Proteomes" id="UP000188912">
    <property type="component" value="Chromosome"/>
</dbReference>
<feature type="transmembrane region" description="Helical" evidence="6">
    <location>
        <begin position="102"/>
        <end position="121"/>
    </location>
</feature>
<dbReference type="STRING" id="1902579.BHV28_08710"/>
<dbReference type="AlphaFoldDB" id="A0A1U9JUP5"/>
<accession>A0A1U9JUP5</accession>
<dbReference type="GO" id="GO:0015920">
    <property type="term" value="P:lipopolysaccharide transport"/>
    <property type="evidence" value="ECO:0007669"/>
    <property type="project" value="TreeGrafter"/>
</dbReference>
<evidence type="ECO:0000256" key="2">
    <source>
        <dbReference type="ARBA" id="ARBA00022475"/>
    </source>
</evidence>
<evidence type="ECO:0000313" key="8">
    <source>
        <dbReference type="Proteomes" id="UP000188912"/>
    </source>
</evidence>
<evidence type="ECO:0000256" key="3">
    <source>
        <dbReference type="ARBA" id="ARBA00022692"/>
    </source>
</evidence>
<reference evidence="7 8" key="1">
    <citation type="journal article" date="2010" name="Science">
        <title>Genomic comparison of the ants Camponotus floridanus and Harpegnathos saltator.</title>
        <authorList>
            <person name="Bonasio R."/>
            <person name="Zhang G."/>
            <person name="Ye C."/>
            <person name="Mutti N.S."/>
            <person name="Fang X."/>
            <person name="Qin N."/>
            <person name="Donahue G."/>
            <person name="Yang P."/>
            <person name="Li Q."/>
            <person name="Li C."/>
            <person name="Zhang P."/>
            <person name="Huang Z."/>
            <person name="Berger S.L."/>
            <person name="Reinberg D."/>
            <person name="Wang J."/>
            <person name="Liebig J."/>
        </authorList>
    </citation>
    <scope>NUCLEOTIDE SEQUENCE [LARGE SCALE GENOMIC DNA]</scope>
    <source>
        <strain evidence="7 8">Hsal</strain>
    </source>
</reference>
<gene>
    <name evidence="7" type="ORF">BHV28_08710</name>
</gene>
<evidence type="ECO:0000256" key="4">
    <source>
        <dbReference type="ARBA" id="ARBA00022989"/>
    </source>
</evidence>
<feature type="transmembrane region" description="Helical" evidence="6">
    <location>
        <begin position="62"/>
        <end position="81"/>
    </location>
</feature>
<organism evidence="7 8">
    <name type="scientific">Candidatus Tokpelaia hoelldobleri</name>
    <dbReference type="NCBI Taxonomy" id="1902579"/>
    <lineage>
        <taxon>Bacteria</taxon>
        <taxon>Pseudomonadati</taxon>
        <taxon>Pseudomonadota</taxon>
        <taxon>Alphaproteobacteria</taxon>
        <taxon>Hyphomicrobiales</taxon>
        <taxon>Candidatus Tokpelaia</taxon>
    </lineage>
</organism>
<evidence type="ECO:0000313" key="7">
    <source>
        <dbReference type="EMBL" id="AQS41570.1"/>
    </source>
</evidence>
<dbReference type="GO" id="GO:0043190">
    <property type="term" value="C:ATP-binding cassette (ABC) transporter complex"/>
    <property type="evidence" value="ECO:0007669"/>
    <property type="project" value="InterPro"/>
</dbReference>
<keyword evidence="4 6" id="KW-1133">Transmembrane helix</keyword>
<protein>
    <submittedName>
        <fullName evidence="7">Permease YjgP/YjgQ family protein</fullName>
    </submittedName>
</protein>
<dbReference type="PANTHER" id="PTHR33529">
    <property type="entry name" value="SLR0882 PROTEIN-RELATED"/>
    <property type="match status" value="1"/>
</dbReference>
<keyword evidence="5 6" id="KW-0472">Membrane</keyword>
<name>A0A1U9JUP5_9HYPH</name>
<keyword evidence="2" id="KW-1003">Cell membrane</keyword>